<accession>A0ABW4KNE7</accession>
<evidence type="ECO:0000313" key="2">
    <source>
        <dbReference type="EMBL" id="MFD1708341.1"/>
    </source>
</evidence>
<proteinExistence type="predicted"/>
<sequence length="115" mass="12924">MGKFTVTGAILIITAWFALVEFDSFPESKRKQILERIKDSPARILLIALMPIGIIINGLGGFFGSLWMVIIGASFIFLQGIIVSLLFWKRKRWKSILLLTAIVILGSFIYIPLLI</sequence>
<comment type="caution">
    <text evidence="2">The sequence shown here is derived from an EMBL/GenBank/DDBJ whole genome shotgun (WGS) entry which is preliminary data.</text>
</comment>
<feature type="transmembrane region" description="Helical" evidence="1">
    <location>
        <begin position="6"/>
        <end position="22"/>
    </location>
</feature>
<dbReference type="RefSeq" id="WP_380775523.1">
    <property type="nucleotide sequence ID" value="NZ_JBHUEO010000070.1"/>
</dbReference>
<feature type="transmembrane region" description="Helical" evidence="1">
    <location>
        <begin position="95"/>
        <end position="113"/>
    </location>
</feature>
<dbReference type="Proteomes" id="UP001597301">
    <property type="component" value="Unassembled WGS sequence"/>
</dbReference>
<keyword evidence="1" id="KW-0472">Membrane</keyword>
<evidence type="ECO:0000313" key="3">
    <source>
        <dbReference type="Proteomes" id="UP001597301"/>
    </source>
</evidence>
<feature type="transmembrane region" description="Helical" evidence="1">
    <location>
        <begin position="42"/>
        <end position="60"/>
    </location>
</feature>
<keyword evidence="1" id="KW-0812">Transmembrane</keyword>
<feature type="transmembrane region" description="Helical" evidence="1">
    <location>
        <begin position="66"/>
        <end position="88"/>
    </location>
</feature>
<keyword evidence="1" id="KW-1133">Transmembrane helix</keyword>
<name>A0ABW4KNE7_9BACI</name>
<reference evidence="3" key="1">
    <citation type="journal article" date="2019" name="Int. J. Syst. Evol. Microbiol.">
        <title>The Global Catalogue of Microorganisms (GCM) 10K type strain sequencing project: providing services to taxonomists for standard genome sequencing and annotation.</title>
        <authorList>
            <consortium name="The Broad Institute Genomics Platform"/>
            <consortium name="The Broad Institute Genome Sequencing Center for Infectious Disease"/>
            <person name="Wu L."/>
            <person name="Ma J."/>
        </authorList>
    </citation>
    <scope>NUCLEOTIDE SEQUENCE [LARGE SCALE GENOMIC DNA]</scope>
    <source>
        <strain evidence="3">CGMCC 1.12295</strain>
    </source>
</reference>
<evidence type="ECO:0000256" key="1">
    <source>
        <dbReference type="SAM" id="Phobius"/>
    </source>
</evidence>
<protein>
    <submittedName>
        <fullName evidence="2">Uncharacterized protein</fullName>
    </submittedName>
</protein>
<gene>
    <name evidence="2" type="ORF">ACFSCZ_16635</name>
</gene>
<dbReference type="EMBL" id="JBHUEO010000070">
    <property type="protein sequence ID" value="MFD1708341.1"/>
    <property type="molecule type" value="Genomic_DNA"/>
</dbReference>
<keyword evidence="3" id="KW-1185">Reference proteome</keyword>
<organism evidence="2 3">
    <name type="scientific">Siminovitchia sediminis</name>
    <dbReference type="NCBI Taxonomy" id="1274353"/>
    <lineage>
        <taxon>Bacteria</taxon>
        <taxon>Bacillati</taxon>
        <taxon>Bacillota</taxon>
        <taxon>Bacilli</taxon>
        <taxon>Bacillales</taxon>
        <taxon>Bacillaceae</taxon>
        <taxon>Siminovitchia</taxon>
    </lineage>
</organism>